<dbReference type="PANTHER" id="PTHR10663:SF388">
    <property type="entry name" value="GOLGI-SPECIFIC BREFELDIN A-RESISTANCE GUANINE NUCLEOTIDE EXCHANGE FACTOR 1"/>
    <property type="match status" value="1"/>
</dbReference>
<dbReference type="GO" id="GO:0032012">
    <property type="term" value="P:regulation of ARF protein signal transduction"/>
    <property type="evidence" value="ECO:0007669"/>
    <property type="project" value="InterPro"/>
</dbReference>
<accession>A0A5K1UGE6</accession>
<protein>
    <submittedName>
        <fullName evidence="3">Sec7 domain containing protein</fullName>
    </submittedName>
</protein>
<dbReference type="OMA" id="FYSKLVM"/>
<dbReference type="InterPro" id="IPR035999">
    <property type="entry name" value="Sec7_dom_sf"/>
</dbReference>
<dbReference type="VEuPathDB" id="AmoebaDB:EHI5A_096660"/>
<feature type="compositionally biased region" description="Basic and acidic residues" evidence="1">
    <location>
        <begin position="1137"/>
        <end position="1149"/>
    </location>
</feature>
<dbReference type="Pfam" id="PF01369">
    <property type="entry name" value="Sec7"/>
    <property type="match status" value="1"/>
</dbReference>
<dbReference type="InterPro" id="IPR023394">
    <property type="entry name" value="Sec7_C_sf"/>
</dbReference>
<comment type="caution">
    <text evidence="3">The sequence shown here is derived from an EMBL/GenBank/DDBJ whole genome shotgun (WGS) entry which is preliminary data.</text>
</comment>
<dbReference type="SUPFAM" id="SSF48431">
    <property type="entry name" value="Lipovitellin-phosvitin complex, superhelical domain"/>
    <property type="match status" value="1"/>
</dbReference>
<dbReference type="PANTHER" id="PTHR10663">
    <property type="entry name" value="GUANYL-NUCLEOTIDE EXCHANGE FACTOR"/>
    <property type="match status" value="1"/>
</dbReference>
<dbReference type="PROSITE" id="PS50190">
    <property type="entry name" value="SEC7"/>
    <property type="match status" value="1"/>
</dbReference>
<dbReference type="InterPro" id="IPR011030">
    <property type="entry name" value="Lipovitellin_superhlx_dom"/>
</dbReference>
<dbReference type="Pfam" id="PF12783">
    <property type="entry name" value="Sec7-like_HUS"/>
    <property type="match status" value="1"/>
</dbReference>
<reference evidence="3 4" key="1">
    <citation type="submission" date="2016-05" db="EMBL/GenBank/DDBJ databases">
        <title>First whole genome sequencing of Entamoeba histolytica HM1:IMSS-clone-6.</title>
        <authorList>
            <person name="Mukherjee Avik.K."/>
            <person name="Izumyama S."/>
            <person name="Nakada-Tsukui K."/>
            <person name="Nozaki T."/>
        </authorList>
    </citation>
    <scope>NUCLEOTIDE SEQUENCE [LARGE SCALE GENOMIC DNA]</scope>
    <source>
        <strain evidence="3 4">HM1:IMSS clone 6</strain>
    </source>
</reference>
<dbReference type="GO" id="GO:0005085">
    <property type="term" value="F:guanyl-nucleotide exchange factor activity"/>
    <property type="evidence" value="ECO:0007669"/>
    <property type="project" value="InterPro"/>
</dbReference>
<organism evidence="3 4">
    <name type="scientific">Entamoeba histolytica</name>
    <dbReference type="NCBI Taxonomy" id="5759"/>
    <lineage>
        <taxon>Eukaryota</taxon>
        <taxon>Amoebozoa</taxon>
        <taxon>Evosea</taxon>
        <taxon>Archamoebae</taxon>
        <taxon>Mastigamoebida</taxon>
        <taxon>Entamoebidae</taxon>
        <taxon>Entamoeba</taxon>
    </lineage>
</organism>
<dbReference type="AlphaFoldDB" id="A0A5K1UGE6"/>
<dbReference type="Proteomes" id="UP000078387">
    <property type="component" value="Unassembled WGS sequence"/>
</dbReference>
<dbReference type="EMBL" id="BDEQ01000001">
    <property type="protein sequence ID" value="GAT92724.1"/>
    <property type="molecule type" value="Genomic_DNA"/>
</dbReference>
<name>A0A5K1UGE6_ENTHI</name>
<dbReference type="VEuPathDB" id="AmoebaDB:EHI_103820"/>
<dbReference type="InterPro" id="IPR000904">
    <property type="entry name" value="Sec7_dom"/>
</dbReference>
<dbReference type="VEuPathDB" id="AmoebaDB:KM1_123600"/>
<evidence type="ECO:0000313" key="4">
    <source>
        <dbReference type="Proteomes" id="UP000078387"/>
    </source>
</evidence>
<dbReference type="GO" id="GO:0016192">
    <property type="term" value="P:vesicle-mediated transport"/>
    <property type="evidence" value="ECO:0007669"/>
    <property type="project" value="UniProtKB-ARBA"/>
</dbReference>
<gene>
    <name evidence="3" type="ORF">CL6EHI_103820</name>
</gene>
<evidence type="ECO:0000313" key="3">
    <source>
        <dbReference type="EMBL" id="GAT92724.1"/>
    </source>
</evidence>
<dbReference type="VEuPathDB" id="AmoebaDB:EHI8A_068350"/>
<feature type="region of interest" description="Disordered" evidence="1">
    <location>
        <begin position="1134"/>
        <end position="1163"/>
    </location>
</feature>
<dbReference type="GO" id="GO:0012505">
    <property type="term" value="C:endomembrane system"/>
    <property type="evidence" value="ECO:0007669"/>
    <property type="project" value="UniProtKB-ARBA"/>
</dbReference>
<dbReference type="Gene3D" id="1.10.220.20">
    <property type="match status" value="1"/>
</dbReference>
<evidence type="ECO:0000256" key="1">
    <source>
        <dbReference type="SAM" id="MobiDB-lite"/>
    </source>
</evidence>
<dbReference type="GO" id="GO:0005737">
    <property type="term" value="C:cytoplasm"/>
    <property type="evidence" value="ECO:0007669"/>
    <property type="project" value="UniProtKB-ARBA"/>
</dbReference>
<dbReference type="SUPFAM" id="SSF48425">
    <property type="entry name" value="Sec7 domain"/>
    <property type="match status" value="1"/>
</dbReference>
<dbReference type="Gene3D" id="1.10.1000.11">
    <property type="entry name" value="Arf Nucleotide-binding Site Opener,domain 2"/>
    <property type="match status" value="1"/>
</dbReference>
<proteinExistence type="predicted"/>
<sequence>MISPAGCSVLEVGFNELYCIQQKECIIQGITSLPDVSSLSTFSFILSDTTSSGRLITSTLNLMRRCIPLLPTSFDFIQLYNQIISTTTNDVDFIQVLSYEKIMTLIVLGDYLNDDILIELYSKVLDGYSEVLRLMHASLNEYLFNHLHTKLITNKKIWKFICQVLSTHKMKVTLLRFILENTQYLDEDSINSLMPILFEMIINYKTEKEYIISEYSHYIICYIIKNYPKESKVYLEQYIYMVITIILSINGETQFKYYNGYNKSIEPMDIRSILYHHLDSLLNQPNFIMSVYINYDCDPHASNLSQFIVENLVKIQLANPVVVPQIRKVLINMLKYIKPGTGNGKELDLKLKKEKDEKIALSFNRNIQSGLELYKKTYFPDQQELTPKQIATFFRNTKGLDKQFIGDFFEKRKEIQIATLKEYLYEFIKDKDILTGFVAFVQSLKLPKETNSINHIFEDYAKYFAEVHPELYSSDDVLFMISAMLLLNVELHHPVMKNKRTKKEFVQAMKEMIPKVNEDIFNTIYDYIDQNEFHIPNEEPSIDISRLKDDFIYRKSIMQEYISDTDYTSKSVDEVVNKIIKPLVQNLQAQFELASTTSALDQACQGFIEFASLAQTLNNTTMADFLANNLIKVSTICQNPDLNTFCYDIKPIRASLLLLELFDKFYSIFNKSIPLICEFMSSLKHLDLFPTIEESKPSELLKLFTPQQTQKQQSSWFSSWLGGESQTEESIQKTKNLFKTKSYSKHIIIEITKQMNDNELKQFINGFYSIISNSEEGNNHISVSALILLHIIISVNWNRNDLVWSDIVEDIIKQIDKKSDNPLMDYLPLLPLSLMEVHENTSSSVVEETIKLLCVLPDEFIKMNESLIIKIIIKITQTMIQEPKSMNDLLNMFIIHTSQTTVLIKQLCTENICLIKDIINNPLFNSSHSNQMKMILCNIYKTIASTSFFKQYIEVLTLFYSKLVIFLKLNNEHKQTIINNFQSISLFFFVACCHPTAEIRQNALTTLQSVTPEFFSTTTGDAVLYFFRSMSQFINSTCSKKRHEISLRCIEMVTKIFLGSHIIILEKNKESWTIVMQIIQKMKENNSINEEIKELIKNMIFVLVCEEKITKGTEEWNITFKTVEGILNENDFIPSNKETKEEKTKEEITSHNQTETEEIKNTN</sequence>
<evidence type="ECO:0000259" key="2">
    <source>
        <dbReference type="PROSITE" id="PS50190"/>
    </source>
</evidence>
<dbReference type="VEuPathDB" id="AmoebaDB:EHI7A_064610"/>
<dbReference type="SMART" id="SM00222">
    <property type="entry name" value="Sec7"/>
    <property type="match status" value="1"/>
</dbReference>
<dbReference type="InterPro" id="IPR032691">
    <property type="entry name" value="Mon2/Sec7/BIG1-like_HUS"/>
</dbReference>
<feature type="domain" description="SEC7" evidence="2">
    <location>
        <begin position="352"/>
        <end position="531"/>
    </location>
</feature>